<feature type="domain" description="ThuA-like" evidence="2">
    <location>
        <begin position="89"/>
        <end position="269"/>
    </location>
</feature>
<dbReference type="OrthoDB" id="186156at2"/>
<dbReference type="Pfam" id="PF06283">
    <property type="entry name" value="ThuA"/>
    <property type="match status" value="1"/>
</dbReference>
<dbReference type="InterPro" id="IPR029062">
    <property type="entry name" value="Class_I_gatase-like"/>
</dbReference>
<sequence length="309" mass="33862">MSSFRTLLLGSLVLATSLHAELTQEQLQVPLEVQPADKSLAKIVLIAGSTSNKPGQHEYFAGCALMMDWLKKVPGVAPVMVAEGWPKDEAVLDGAKAVLLYMDGGDKLPFLEPARWVKMQTLAESGTGLVILHQGIDCPVDRAPTFKEWFGAAFQSDIGCRGHWDVKFGTVPEHAINKGIKPFDLLKDGWLYNLHFAAKGVTPVLACAMPDDSRKTEDAKIHTGREETVAWAFERAGGGRSFGFTGCDLHANWADANQRLLVLNGLLWTAKMEVPEGGFASSVTEEEMKKNWDRKVFIKKEAKAKTPAK</sequence>
<dbReference type="SUPFAM" id="SSF52317">
    <property type="entry name" value="Class I glutamine amidotransferase-like"/>
    <property type="match status" value="1"/>
</dbReference>
<keyword evidence="4" id="KW-1185">Reference proteome</keyword>
<dbReference type="Proteomes" id="UP000321577">
    <property type="component" value="Unassembled WGS sequence"/>
</dbReference>
<organism evidence="3 4">
    <name type="scientific">Brevifollis gellanilyticus</name>
    <dbReference type="NCBI Taxonomy" id="748831"/>
    <lineage>
        <taxon>Bacteria</taxon>
        <taxon>Pseudomonadati</taxon>
        <taxon>Verrucomicrobiota</taxon>
        <taxon>Verrucomicrobiia</taxon>
        <taxon>Verrucomicrobiales</taxon>
        <taxon>Verrucomicrobiaceae</taxon>
    </lineage>
</organism>
<keyword evidence="1" id="KW-0732">Signal</keyword>
<gene>
    <name evidence="3" type="ORF">BGE01nite_39120</name>
</gene>
<dbReference type="InterPro" id="IPR029010">
    <property type="entry name" value="ThuA-like"/>
</dbReference>
<accession>A0A512ME03</accession>
<evidence type="ECO:0000259" key="2">
    <source>
        <dbReference type="Pfam" id="PF06283"/>
    </source>
</evidence>
<dbReference type="RefSeq" id="WP_146852741.1">
    <property type="nucleotide sequence ID" value="NZ_BKAG01000032.1"/>
</dbReference>
<dbReference type="Gene3D" id="3.40.50.880">
    <property type="match status" value="1"/>
</dbReference>
<proteinExistence type="predicted"/>
<reference evidence="3 4" key="1">
    <citation type="submission" date="2019-07" db="EMBL/GenBank/DDBJ databases">
        <title>Whole genome shotgun sequence of Brevifollis gellanilyticus NBRC 108608.</title>
        <authorList>
            <person name="Hosoyama A."/>
            <person name="Uohara A."/>
            <person name="Ohji S."/>
            <person name="Ichikawa N."/>
        </authorList>
    </citation>
    <scope>NUCLEOTIDE SEQUENCE [LARGE SCALE GENOMIC DNA]</scope>
    <source>
        <strain evidence="3 4">NBRC 108608</strain>
    </source>
</reference>
<comment type="caution">
    <text evidence="3">The sequence shown here is derived from an EMBL/GenBank/DDBJ whole genome shotgun (WGS) entry which is preliminary data.</text>
</comment>
<dbReference type="EMBL" id="BKAG01000032">
    <property type="protein sequence ID" value="GEP44621.1"/>
    <property type="molecule type" value="Genomic_DNA"/>
</dbReference>
<feature type="signal peptide" evidence="1">
    <location>
        <begin position="1"/>
        <end position="20"/>
    </location>
</feature>
<name>A0A512ME03_9BACT</name>
<protein>
    <recommendedName>
        <fullName evidence="2">ThuA-like domain-containing protein</fullName>
    </recommendedName>
</protein>
<evidence type="ECO:0000313" key="4">
    <source>
        <dbReference type="Proteomes" id="UP000321577"/>
    </source>
</evidence>
<dbReference type="AlphaFoldDB" id="A0A512ME03"/>
<evidence type="ECO:0000256" key="1">
    <source>
        <dbReference type="SAM" id="SignalP"/>
    </source>
</evidence>
<feature type="chain" id="PRO_5021717142" description="ThuA-like domain-containing protein" evidence="1">
    <location>
        <begin position="21"/>
        <end position="309"/>
    </location>
</feature>
<evidence type="ECO:0000313" key="3">
    <source>
        <dbReference type="EMBL" id="GEP44621.1"/>
    </source>
</evidence>